<protein>
    <submittedName>
        <fullName evidence="7">O-antigen ligase family protein</fullName>
    </submittedName>
</protein>
<reference evidence="7 8" key="1">
    <citation type="submission" date="2020-07" db="EMBL/GenBank/DDBJ databases">
        <title>Draft genome and description of Microvirga mediterraneensis Marseille-Q2068 sp. nov.</title>
        <authorList>
            <person name="Boxberger M."/>
        </authorList>
    </citation>
    <scope>NUCLEOTIDE SEQUENCE [LARGE SCALE GENOMIC DNA]</scope>
    <source>
        <strain evidence="7 8">Marseille-Q2068</strain>
    </source>
</reference>
<evidence type="ECO:0000256" key="5">
    <source>
        <dbReference type="SAM" id="Phobius"/>
    </source>
</evidence>
<dbReference type="PANTHER" id="PTHR37422">
    <property type="entry name" value="TEICHURONIC ACID BIOSYNTHESIS PROTEIN TUAE"/>
    <property type="match status" value="1"/>
</dbReference>
<feature type="transmembrane region" description="Helical" evidence="5">
    <location>
        <begin position="83"/>
        <end position="102"/>
    </location>
</feature>
<evidence type="ECO:0000256" key="2">
    <source>
        <dbReference type="ARBA" id="ARBA00022692"/>
    </source>
</evidence>
<feature type="transmembrane region" description="Helical" evidence="5">
    <location>
        <begin position="256"/>
        <end position="280"/>
    </location>
</feature>
<dbReference type="EMBL" id="JACDXJ010000001">
    <property type="protein sequence ID" value="MBA1157445.1"/>
    <property type="molecule type" value="Genomic_DNA"/>
</dbReference>
<organism evidence="7 8">
    <name type="scientific">Microvirga mediterraneensis</name>
    <dbReference type="NCBI Taxonomy" id="2754695"/>
    <lineage>
        <taxon>Bacteria</taxon>
        <taxon>Pseudomonadati</taxon>
        <taxon>Pseudomonadota</taxon>
        <taxon>Alphaproteobacteria</taxon>
        <taxon>Hyphomicrobiales</taxon>
        <taxon>Methylobacteriaceae</taxon>
        <taxon>Microvirga</taxon>
    </lineage>
</organism>
<dbReference type="GO" id="GO:0016020">
    <property type="term" value="C:membrane"/>
    <property type="evidence" value="ECO:0007669"/>
    <property type="project" value="UniProtKB-SubCell"/>
</dbReference>
<keyword evidence="2 5" id="KW-0812">Transmembrane</keyword>
<proteinExistence type="predicted"/>
<comment type="subcellular location">
    <subcellularLocation>
        <location evidence="1">Membrane</location>
        <topology evidence="1">Multi-pass membrane protein</topology>
    </subcellularLocation>
</comment>
<dbReference type="AlphaFoldDB" id="A0A838BR11"/>
<evidence type="ECO:0000313" key="8">
    <source>
        <dbReference type="Proteomes" id="UP000572984"/>
    </source>
</evidence>
<evidence type="ECO:0000256" key="4">
    <source>
        <dbReference type="ARBA" id="ARBA00023136"/>
    </source>
</evidence>
<keyword evidence="3 5" id="KW-1133">Transmembrane helix</keyword>
<dbReference type="PANTHER" id="PTHR37422:SF17">
    <property type="entry name" value="O-ANTIGEN LIGASE"/>
    <property type="match status" value="1"/>
</dbReference>
<feature type="transmembrane region" description="Helical" evidence="5">
    <location>
        <begin position="344"/>
        <end position="363"/>
    </location>
</feature>
<feature type="transmembrane region" description="Helical" evidence="5">
    <location>
        <begin position="21"/>
        <end position="39"/>
    </location>
</feature>
<name>A0A838BR11_9HYPH</name>
<keyword evidence="8" id="KW-1185">Reference proteome</keyword>
<evidence type="ECO:0000256" key="3">
    <source>
        <dbReference type="ARBA" id="ARBA00022989"/>
    </source>
</evidence>
<keyword evidence="4 5" id="KW-0472">Membrane</keyword>
<dbReference type="RefSeq" id="WP_181052914.1">
    <property type="nucleotide sequence ID" value="NZ_JACDXJ010000001.1"/>
</dbReference>
<accession>A0A838BR11</accession>
<gene>
    <name evidence="7" type="ORF">H0S73_15060</name>
</gene>
<feature type="transmembrane region" description="Helical" evidence="5">
    <location>
        <begin position="406"/>
        <end position="427"/>
    </location>
</feature>
<feature type="transmembrane region" description="Helical" evidence="5">
    <location>
        <begin position="230"/>
        <end position="249"/>
    </location>
</feature>
<dbReference type="Proteomes" id="UP000572984">
    <property type="component" value="Unassembled WGS sequence"/>
</dbReference>
<evidence type="ECO:0000259" key="6">
    <source>
        <dbReference type="Pfam" id="PF04932"/>
    </source>
</evidence>
<dbReference type="InterPro" id="IPR007016">
    <property type="entry name" value="O-antigen_ligase-rel_domated"/>
</dbReference>
<evidence type="ECO:0000256" key="1">
    <source>
        <dbReference type="ARBA" id="ARBA00004141"/>
    </source>
</evidence>
<keyword evidence="7" id="KW-0436">Ligase</keyword>
<sequence length="453" mass="49657">MGLNNPTFVKGSLRQRFYELFLIYALVISTGAFLFHLTGTDPTVVASLEPASWLGRINQVFIYCVALSIYLMHWRSINAVARASLPLLAFPALALLSCLWAPDPSTTFRRALALFFNILIVMEIAALFSPARMVRMYILALSINVFCSLIWVFALPNYGVHTAADWVEPEHAGLWRGVFTHKNRLGYESSIALVLLLFAGRSVIQSTTFRFAAMAAAALCLIGSQSGTGIVMTCLMILVAAYSTFIARLDVNARYLFGGLGVLAVVLLLAIAIPIALMIIEALGKNTDLTGRIPLWTVLLTWASERPWLGYGYSSGFENAIMPRLREYMGVTLWHSHNGYLETFISFGYVGVFALIALLGSFARKMAMSLRLPEAQVAMLLPLSAAVLVSSILSNITEAQFFAQNTFFNLALSVAYVLLSSSLMGVTSRRGARVGKRAVQFRSDAIMSPGNTI</sequence>
<comment type="caution">
    <text evidence="7">The sequence shown here is derived from an EMBL/GenBank/DDBJ whole genome shotgun (WGS) entry which is preliminary data.</text>
</comment>
<feature type="transmembrane region" description="Helical" evidence="5">
    <location>
        <begin position="51"/>
        <end position="71"/>
    </location>
</feature>
<feature type="transmembrane region" description="Helical" evidence="5">
    <location>
        <begin position="108"/>
        <end position="129"/>
    </location>
</feature>
<evidence type="ECO:0000313" key="7">
    <source>
        <dbReference type="EMBL" id="MBA1157445.1"/>
    </source>
</evidence>
<feature type="domain" description="O-antigen ligase-related" evidence="6">
    <location>
        <begin position="213"/>
        <end position="356"/>
    </location>
</feature>
<dbReference type="GO" id="GO:0016874">
    <property type="term" value="F:ligase activity"/>
    <property type="evidence" value="ECO:0007669"/>
    <property type="project" value="UniProtKB-KW"/>
</dbReference>
<dbReference type="Pfam" id="PF04932">
    <property type="entry name" value="Wzy_C"/>
    <property type="match status" value="1"/>
</dbReference>
<feature type="transmembrane region" description="Helical" evidence="5">
    <location>
        <begin position="375"/>
        <end position="394"/>
    </location>
</feature>
<feature type="transmembrane region" description="Helical" evidence="5">
    <location>
        <begin position="136"/>
        <end position="154"/>
    </location>
</feature>
<dbReference type="InterPro" id="IPR051533">
    <property type="entry name" value="WaaL-like"/>
</dbReference>